<name>A0ABP9P0X2_9BACT</name>
<evidence type="ECO:0000313" key="3">
    <source>
        <dbReference type="Proteomes" id="UP001499852"/>
    </source>
</evidence>
<keyword evidence="1" id="KW-0472">Membrane</keyword>
<sequence length="184" mass="21043">MVEDLPSIKYVRPAQFGFGWLPGRQGPLWRLQEDYQFSVAMPDGSLRTFWIPGGYEFDKASVPSWFWGQPFLLTPEGPWTLPSLEHDFLCDLLKGGSDFLRDNLLDQLPEAPPASVIHGHFAARLWDHVSYEEGEDGMRARQAFLMGQAVMAFGPQGWAWLWIQLAIALVLLRIAFHYLHPYLP</sequence>
<accession>A0ABP9P0X2</accession>
<dbReference type="Pfam" id="PF07087">
    <property type="entry name" value="DUF1353"/>
    <property type="match status" value="1"/>
</dbReference>
<evidence type="ECO:0000313" key="2">
    <source>
        <dbReference type="EMBL" id="GAA5137456.1"/>
    </source>
</evidence>
<dbReference type="Proteomes" id="UP001499852">
    <property type="component" value="Unassembled WGS sequence"/>
</dbReference>
<evidence type="ECO:0000256" key="1">
    <source>
        <dbReference type="SAM" id="Phobius"/>
    </source>
</evidence>
<proteinExistence type="predicted"/>
<feature type="transmembrane region" description="Helical" evidence="1">
    <location>
        <begin position="158"/>
        <end position="179"/>
    </location>
</feature>
<reference evidence="3" key="1">
    <citation type="journal article" date="2019" name="Int. J. Syst. Evol. Microbiol.">
        <title>The Global Catalogue of Microorganisms (GCM) 10K type strain sequencing project: providing services to taxonomists for standard genome sequencing and annotation.</title>
        <authorList>
            <consortium name="The Broad Institute Genomics Platform"/>
            <consortium name="The Broad Institute Genome Sequencing Center for Infectious Disease"/>
            <person name="Wu L."/>
            <person name="Ma J."/>
        </authorList>
    </citation>
    <scope>NUCLEOTIDE SEQUENCE [LARGE SCALE GENOMIC DNA]</scope>
    <source>
        <strain evidence="3">JCM 18053</strain>
    </source>
</reference>
<gene>
    <name evidence="2" type="ORF">GCM10023213_14180</name>
</gene>
<protein>
    <submittedName>
        <fullName evidence="2">Uncharacterized protein</fullName>
    </submittedName>
</protein>
<keyword evidence="3" id="KW-1185">Reference proteome</keyword>
<dbReference type="InterPro" id="IPR010767">
    <property type="entry name" value="Phage_CGC-2007_Cje0229"/>
</dbReference>
<keyword evidence="1" id="KW-0812">Transmembrane</keyword>
<keyword evidence="1" id="KW-1133">Transmembrane helix</keyword>
<organism evidence="2 3">
    <name type="scientific">Prosthecobacter algae</name>
    <dbReference type="NCBI Taxonomy" id="1144682"/>
    <lineage>
        <taxon>Bacteria</taxon>
        <taxon>Pseudomonadati</taxon>
        <taxon>Verrucomicrobiota</taxon>
        <taxon>Verrucomicrobiia</taxon>
        <taxon>Verrucomicrobiales</taxon>
        <taxon>Verrucomicrobiaceae</taxon>
        <taxon>Prosthecobacter</taxon>
    </lineage>
</organism>
<dbReference type="EMBL" id="BAABIA010000003">
    <property type="protein sequence ID" value="GAA5137456.1"/>
    <property type="molecule type" value="Genomic_DNA"/>
</dbReference>
<comment type="caution">
    <text evidence="2">The sequence shown here is derived from an EMBL/GenBank/DDBJ whole genome shotgun (WGS) entry which is preliminary data.</text>
</comment>